<dbReference type="PANTHER" id="PTHR11638">
    <property type="entry name" value="ATP-DEPENDENT CLP PROTEASE"/>
    <property type="match status" value="1"/>
</dbReference>
<dbReference type="InterPro" id="IPR028299">
    <property type="entry name" value="ClpA/B_CS2"/>
</dbReference>
<keyword evidence="3 7" id="KW-0547">Nucleotide-binding</keyword>
<proteinExistence type="inferred from homology"/>
<feature type="compositionally biased region" description="Low complexity" evidence="9">
    <location>
        <begin position="148"/>
        <end position="162"/>
    </location>
</feature>
<dbReference type="SMART" id="SM01086">
    <property type="entry name" value="ClpB_D2-small"/>
    <property type="match status" value="1"/>
</dbReference>
<dbReference type="Pfam" id="PF10431">
    <property type="entry name" value="ClpB_D2-small"/>
    <property type="match status" value="1"/>
</dbReference>
<comment type="similarity">
    <text evidence="1 7">Belongs to the ClpA/ClpB family.</text>
</comment>
<dbReference type="Gene3D" id="3.40.50.300">
    <property type="entry name" value="P-loop containing nucleotide triphosphate hydrolases"/>
    <property type="match status" value="2"/>
</dbReference>
<keyword evidence="4 7" id="KW-0067">ATP-binding</keyword>
<dbReference type="InterPro" id="IPR041546">
    <property type="entry name" value="ClpA/ClpB_AAA_lid"/>
</dbReference>
<evidence type="ECO:0000259" key="10">
    <source>
        <dbReference type="PROSITE" id="PS51903"/>
    </source>
</evidence>
<dbReference type="InterPro" id="IPR001270">
    <property type="entry name" value="ClpA/B"/>
</dbReference>
<evidence type="ECO:0000256" key="3">
    <source>
        <dbReference type="ARBA" id="ARBA00022741"/>
    </source>
</evidence>
<dbReference type="InterPro" id="IPR004176">
    <property type="entry name" value="Clp_R_N"/>
</dbReference>
<dbReference type="Pfam" id="PF07724">
    <property type="entry name" value="AAA_2"/>
    <property type="match status" value="1"/>
</dbReference>
<dbReference type="Gene3D" id="1.10.8.60">
    <property type="match status" value="2"/>
</dbReference>
<dbReference type="PROSITE" id="PS00871">
    <property type="entry name" value="CLPAB_2"/>
    <property type="match status" value="1"/>
</dbReference>
<dbReference type="Pfam" id="PF02861">
    <property type="entry name" value="Clp_N"/>
    <property type="match status" value="1"/>
</dbReference>
<dbReference type="SUPFAM" id="SSF81923">
    <property type="entry name" value="Double Clp-N motif"/>
    <property type="match status" value="1"/>
</dbReference>
<keyword evidence="2 6" id="KW-0677">Repeat</keyword>
<keyword evidence="11" id="KW-0378">Hydrolase</keyword>
<evidence type="ECO:0000256" key="1">
    <source>
        <dbReference type="ARBA" id="ARBA00008675"/>
    </source>
</evidence>
<dbReference type="GO" id="GO:0005524">
    <property type="term" value="F:ATP binding"/>
    <property type="evidence" value="ECO:0007669"/>
    <property type="project" value="UniProtKB-KW"/>
</dbReference>
<feature type="domain" description="Clp R" evidence="10">
    <location>
        <begin position="1"/>
        <end position="145"/>
    </location>
</feature>
<dbReference type="NCBIfam" id="NF008263">
    <property type="entry name" value="PRK11034.1"/>
    <property type="match status" value="1"/>
</dbReference>
<organism evidence="11 12">
    <name type="scientific">Vibrio kanaloae</name>
    <dbReference type="NCBI Taxonomy" id="170673"/>
    <lineage>
        <taxon>Bacteria</taxon>
        <taxon>Pseudomonadati</taxon>
        <taxon>Pseudomonadota</taxon>
        <taxon>Gammaproteobacteria</taxon>
        <taxon>Vibrionales</taxon>
        <taxon>Vibrionaceae</taxon>
        <taxon>Vibrio</taxon>
    </lineage>
</organism>
<dbReference type="CDD" id="cd19499">
    <property type="entry name" value="RecA-like_ClpB_Hsp104-like"/>
    <property type="match status" value="1"/>
</dbReference>
<keyword evidence="8" id="KW-0175">Coiled coil</keyword>
<accession>A0ABV4L9Y8</accession>
<keyword evidence="5 7" id="KW-0143">Chaperone</keyword>
<dbReference type="Proteomes" id="UP001569177">
    <property type="component" value="Unassembled WGS sequence"/>
</dbReference>
<gene>
    <name evidence="11" type="primary">clpA</name>
    <name evidence="11" type="ORF">ACED24_01340</name>
</gene>
<keyword evidence="12" id="KW-1185">Reference proteome</keyword>
<dbReference type="PROSITE" id="PS00870">
    <property type="entry name" value="CLPAB_1"/>
    <property type="match status" value="1"/>
</dbReference>
<evidence type="ECO:0000256" key="7">
    <source>
        <dbReference type="RuleBase" id="RU004432"/>
    </source>
</evidence>
<protein>
    <submittedName>
        <fullName evidence="11">ATP-dependent Clp protease ATP-binding subunit ClpA</fullName>
        <ecNumber evidence="11">3.4.21.92</ecNumber>
    </submittedName>
</protein>
<evidence type="ECO:0000256" key="9">
    <source>
        <dbReference type="SAM" id="MobiDB-lite"/>
    </source>
</evidence>
<evidence type="ECO:0000313" key="12">
    <source>
        <dbReference type="Proteomes" id="UP001569177"/>
    </source>
</evidence>
<evidence type="ECO:0000256" key="5">
    <source>
        <dbReference type="ARBA" id="ARBA00023186"/>
    </source>
</evidence>
<dbReference type="GO" id="GO:0006508">
    <property type="term" value="P:proteolysis"/>
    <property type="evidence" value="ECO:0007669"/>
    <property type="project" value="UniProtKB-KW"/>
</dbReference>
<dbReference type="SUPFAM" id="SSF52540">
    <property type="entry name" value="P-loop containing nucleoside triphosphate hydrolases"/>
    <property type="match status" value="2"/>
</dbReference>
<dbReference type="InterPro" id="IPR050130">
    <property type="entry name" value="ClpA_ClpB"/>
</dbReference>
<dbReference type="EMBL" id="JBGOOJ010000001">
    <property type="protein sequence ID" value="MEZ8088681.1"/>
    <property type="molecule type" value="Genomic_DNA"/>
</dbReference>
<evidence type="ECO:0000256" key="8">
    <source>
        <dbReference type="SAM" id="Coils"/>
    </source>
</evidence>
<dbReference type="SMART" id="SM00382">
    <property type="entry name" value="AAA"/>
    <property type="match status" value="2"/>
</dbReference>
<dbReference type="InterPro" id="IPR018368">
    <property type="entry name" value="ClpA/B_CS1"/>
</dbReference>
<dbReference type="RefSeq" id="WP_017055031.1">
    <property type="nucleotide sequence ID" value="NZ_CP090843.1"/>
</dbReference>
<dbReference type="PRINTS" id="PR00300">
    <property type="entry name" value="CLPPROTEASEA"/>
</dbReference>
<dbReference type="PROSITE" id="PS51903">
    <property type="entry name" value="CLP_R"/>
    <property type="match status" value="1"/>
</dbReference>
<dbReference type="InterPro" id="IPR003959">
    <property type="entry name" value="ATPase_AAA_core"/>
</dbReference>
<dbReference type="CDD" id="cd00009">
    <property type="entry name" value="AAA"/>
    <property type="match status" value="1"/>
</dbReference>
<dbReference type="Pfam" id="PF00004">
    <property type="entry name" value="AAA"/>
    <property type="match status" value="1"/>
</dbReference>
<dbReference type="EC" id="3.4.21.92" evidence="11"/>
<name>A0ABV4L9Y8_9VIBR</name>
<feature type="region of interest" description="Disordered" evidence="9">
    <location>
        <begin position="146"/>
        <end position="171"/>
    </location>
</feature>
<reference evidence="11 12" key="1">
    <citation type="submission" date="2024-06" db="EMBL/GenBank/DDBJ databases">
        <authorList>
            <person name="Steensen K."/>
            <person name="Seneca J."/>
            <person name="Bartlau N."/>
            <person name="Yu A.X."/>
            <person name="Polz M.F."/>
        </authorList>
    </citation>
    <scope>NUCLEOTIDE SEQUENCE [LARGE SCALE GENOMIC DNA]</scope>
    <source>
        <strain evidence="11 12">5S240</strain>
    </source>
</reference>
<dbReference type="Gene3D" id="1.10.1780.10">
    <property type="entry name" value="Clp, N-terminal domain"/>
    <property type="match status" value="1"/>
</dbReference>
<evidence type="ECO:0000313" key="11">
    <source>
        <dbReference type="EMBL" id="MEZ8088681.1"/>
    </source>
</evidence>
<dbReference type="InterPro" id="IPR019489">
    <property type="entry name" value="Clp_ATPase_C"/>
</dbReference>
<dbReference type="GO" id="GO:0004252">
    <property type="term" value="F:serine-type endopeptidase activity"/>
    <property type="evidence" value="ECO:0007669"/>
    <property type="project" value="UniProtKB-EC"/>
</dbReference>
<dbReference type="InterPro" id="IPR027417">
    <property type="entry name" value="P-loop_NTPase"/>
</dbReference>
<dbReference type="InterPro" id="IPR013461">
    <property type="entry name" value="ClpA"/>
</dbReference>
<comment type="caution">
    <text evidence="11">The sequence shown here is derived from an EMBL/GenBank/DDBJ whole genome shotgun (WGS) entry which is preliminary data.</text>
</comment>
<feature type="coiled-coil region" evidence="8">
    <location>
        <begin position="37"/>
        <end position="64"/>
    </location>
</feature>
<sequence length="757" mass="83584">MLNKELETSLNGAFARARDKRHEFMTVEHLLLALLENDAAKEALQACQADLDALRNELDIFIDQTTPLIPESDETRETQPTLSFQRVLQRAVFHVQSSGRSEVTGANVLVAIFSEQESHAAYLLKKNDISRLDIVNFISHGITKVNNEGDSSSSSASFGGTESAEEANSEDRLENFATNLNEVAKQGNIDPLIGRDKELERTIQVLCRRRKNNPLLVGEAGVGKTAIAEGLAWRIVEGQVPEIIQSSVIYSLDIGSLLAGTKYRGDFEKRFKAILKQLEKEEDAILFIDEIHTIIGAGAASGGQVDAANLIKPLLSSGKLRCIGSTTYQEYSSIFEKERALSRRFQKIDIVEPSLDDTTKILIGLKPKYEAHHEVRYTNKALRAAVELSAKYINERHLPDKAIDVIDEAGARSRLAPASRRKKTVSVADIESMVAKMARIPEKSVSSSDKDTLQKLDRRMKMLVFGQDPAIDVLSEAIKLTRAGLGADNKPVGSFLFAGPTGVGKTEVTVQLSKLMGIELLRFDMSEYGERHSVSRLIGAPPGYVGYDQGGLLTDAVIKNPHSVVLLDEIEKAHPDIFNLLLQVMDNGTLTDNNGRKADFRNVILVMTTNAGVAETEKKSIGLIQQDHAPDAMGEIKKVFTPEFRNRLDNIIWFNSLDPSVISQVVDKFIVELQVQLDARGVSLEVSEDARHWLADKGYDKTMGARPMGRVIQEKLKKPLANELLFGSLVDGGTVKVSLKKDELDFIYVGAKEEVMH</sequence>
<dbReference type="NCBIfam" id="TIGR02639">
    <property type="entry name" value="ClpA"/>
    <property type="match status" value="1"/>
</dbReference>
<evidence type="ECO:0000256" key="6">
    <source>
        <dbReference type="PROSITE-ProRule" id="PRU01251"/>
    </source>
</evidence>
<dbReference type="PANTHER" id="PTHR11638:SF111">
    <property type="entry name" value="ATP-DEPENDENT CLP PROTEASE ATP-BINDING SUBUNIT CLPA"/>
    <property type="match status" value="1"/>
</dbReference>
<dbReference type="Pfam" id="PF17871">
    <property type="entry name" value="AAA_lid_9"/>
    <property type="match status" value="1"/>
</dbReference>
<evidence type="ECO:0000256" key="4">
    <source>
        <dbReference type="ARBA" id="ARBA00022840"/>
    </source>
</evidence>
<keyword evidence="11" id="KW-0645">Protease</keyword>
<dbReference type="InterPro" id="IPR003593">
    <property type="entry name" value="AAA+_ATPase"/>
</dbReference>
<dbReference type="InterPro" id="IPR036628">
    <property type="entry name" value="Clp_N_dom_sf"/>
</dbReference>
<evidence type="ECO:0000256" key="2">
    <source>
        <dbReference type="ARBA" id="ARBA00022737"/>
    </source>
</evidence>